<comment type="similarity">
    <text evidence="2">Belongs to the bacterial solute-binding protein SsuA/TauA family.</text>
</comment>
<feature type="signal peptide" evidence="4">
    <location>
        <begin position="1"/>
        <end position="24"/>
    </location>
</feature>
<feature type="chain" id="PRO_5046416116" description="Solute-binding protein family 3/N-terminal domain-containing protein" evidence="4">
    <location>
        <begin position="25"/>
        <end position="332"/>
    </location>
</feature>
<dbReference type="EMBL" id="BMLQ01000003">
    <property type="protein sequence ID" value="GGO44143.1"/>
    <property type="molecule type" value="Genomic_DNA"/>
</dbReference>
<dbReference type="PANTHER" id="PTHR30024">
    <property type="entry name" value="ALIPHATIC SULFONATES-BINDING PROTEIN-RELATED"/>
    <property type="match status" value="1"/>
</dbReference>
<dbReference type="Pfam" id="PF13379">
    <property type="entry name" value="NMT1_2"/>
    <property type="match status" value="1"/>
</dbReference>
<evidence type="ECO:0000256" key="2">
    <source>
        <dbReference type="ARBA" id="ARBA00010742"/>
    </source>
</evidence>
<evidence type="ECO:0000313" key="7">
    <source>
        <dbReference type="Proteomes" id="UP000642509"/>
    </source>
</evidence>
<evidence type="ECO:0000256" key="1">
    <source>
        <dbReference type="ARBA" id="ARBA00004418"/>
    </source>
</evidence>
<evidence type="ECO:0000256" key="3">
    <source>
        <dbReference type="ARBA" id="ARBA00022729"/>
    </source>
</evidence>
<evidence type="ECO:0000313" key="6">
    <source>
        <dbReference type="EMBL" id="GGO44143.1"/>
    </source>
</evidence>
<dbReference type="InterPro" id="IPR001638">
    <property type="entry name" value="Solute-binding_3/MltF_N"/>
</dbReference>
<feature type="domain" description="Solute-binding protein family 3/N-terminal" evidence="5">
    <location>
        <begin position="45"/>
        <end position="269"/>
    </location>
</feature>
<dbReference type="SUPFAM" id="SSF53850">
    <property type="entry name" value="Periplasmic binding protein-like II"/>
    <property type="match status" value="1"/>
</dbReference>
<organism evidence="6 7">
    <name type="scientific">Citricoccus zhacaiensis</name>
    <dbReference type="NCBI Taxonomy" id="489142"/>
    <lineage>
        <taxon>Bacteria</taxon>
        <taxon>Bacillati</taxon>
        <taxon>Actinomycetota</taxon>
        <taxon>Actinomycetes</taxon>
        <taxon>Micrococcales</taxon>
        <taxon>Micrococcaceae</taxon>
        <taxon>Citricoccus</taxon>
    </lineage>
</organism>
<proteinExistence type="inferred from homology"/>
<gene>
    <name evidence="6" type="ORF">GCM10010977_13880</name>
</gene>
<keyword evidence="7" id="KW-1185">Reference proteome</keyword>
<evidence type="ECO:0000256" key="4">
    <source>
        <dbReference type="SAM" id="SignalP"/>
    </source>
</evidence>
<dbReference type="PANTHER" id="PTHR30024:SF47">
    <property type="entry name" value="TAURINE-BINDING PERIPLASMIC PROTEIN"/>
    <property type="match status" value="1"/>
</dbReference>
<dbReference type="Proteomes" id="UP000642509">
    <property type="component" value="Unassembled WGS sequence"/>
</dbReference>
<sequence length="332" mass="34414">MKNRNTRRGLVGSATLLAASLVLAGCGGGSATEAGGAEAEGGVQAVTAGTIPVTDSGPIFLSKEQGIWEDHDLDLTIETANSSPTIISAIMSGDYQIGYGGVTSVFQAVENGIDLQIIAPASATADDPDNGINDILVLPDSEFQTAADLEGHKVAVNALGGYVQLLAMIAIKEEGGNPDNVEWVELPVPDQPAALENGNIDAFVAGEPFGTLGRKDGLRTLANPHALLSDGAVVAGVWFASRAEVEANPEYYGKIVDAINEANTYAGENDEELRAAIADLTGIDPGLAAEIRLGSYGKYDLSPENLQPLADAAVEFGVVQNTPDLEAMIWNP</sequence>
<dbReference type="PROSITE" id="PS51318">
    <property type="entry name" value="TAT"/>
    <property type="match status" value="1"/>
</dbReference>
<dbReference type="SMART" id="SM00062">
    <property type="entry name" value="PBPb"/>
    <property type="match status" value="1"/>
</dbReference>
<protein>
    <recommendedName>
        <fullName evidence="5">Solute-binding protein family 3/N-terminal domain-containing protein</fullName>
    </recommendedName>
</protein>
<evidence type="ECO:0000259" key="5">
    <source>
        <dbReference type="SMART" id="SM00062"/>
    </source>
</evidence>
<dbReference type="PROSITE" id="PS51257">
    <property type="entry name" value="PROKAR_LIPOPROTEIN"/>
    <property type="match status" value="1"/>
</dbReference>
<dbReference type="InterPro" id="IPR006311">
    <property type="entry name" value="TAT_signal"/>
</dbReference>
<accession>A0ABQ2LWY4</accession>
<reference evidence="7" key="1">
    <citation type="journal article" date="2019" name="Int. J. Syst. Evol. Microbiol.">
        <title>The Global Catalogue of Microorganisms (GCM) 10K type strain sequencing project: providing services to taxonomists for standard genome sequencing and annotation.</title>
        <authorList>
            <consortium name="The Broad Institute Genomics Platform"/>
            <consortium name="The Broad Institute Genome Sequencing Center for Infectious Disease"/>
            <person name="Wu L."/>
            <person name="Ma J."/>
        </authorList>
    </citation>
    <scope>NUCLEOTIDE SEQUENCE [LARGE SCALE GENOMIC DNA]</scope>
    <source>
        <strain evidence="7">CGMCC 1.7064</strain>
    </source>
</reference>
<comment type="subcellular location">
    <subcellularLocation>
        <location evidence="1">Periplasm</location>
    </subcellularLocation>
</comment>
<dbReference type="Gene3D" id="3.40.190.10">
    <property type="entry name" value="Periplasmic binding protein-like II"/>
    <property type="match status" value="2"/>
</dbReference>
<keyword evidence="3 4" id="KW-0732">Signal</keyword>
<name>A0ABQ2LWY4_9MICC</name>
<comment type="caution">
    <text evidence="6">The sequence shown here is derived from an EMBL/GenBank/DDBJ whole genome shotgun (WGS) entry which is preliminary data.</text>
</comment>